<evidence type="ECO:0000256" key="2">
    <source>
        <dbReference type="ARBA" id="ARBA00023125"/>
    </source>
</evidence>
<dbReference type="EMBL" id="BJYR01000021">
    <property type="protein sequence ID" value="GEO01303.1"/>
    <property type="molecule type" value="Genomic_DNA"/>
</dbReference>
<comment type="caution">
    <text evidence="6">The sequence shown here is derived from an EMBL/GenBank/DDBJ whole genome shotgun (WGS) entry which is preliminary data.</text>
</comment>
<sequence>MGRPRVGEERREQILKAFETCVVRKGLAKTTLADVAEEAGQPRPLVRYFIGNREAMVTALIDRLLERGEAQLRKLPRGGTAEQAIDVLLDQVFADETSNIVIMELWHLSLRDHALRERLAAIYDRVIFEISALLDDPDPRDQAFSAVALAFGAAFFRHLGLGASSPDKVRAASHRVLRADLALLNGA</sequence>
<evidence type="ECO:0000256" key="1">
    <source>
        <dbReference type="ARBA" id="ARBA00023015"/>
    </source>
</evidence>
<evidence type="ECO:0000256" key="4">
    <source>
        <dbReference type="PROSITE-ProRule" id="PRU00335"/>
    </source>
</evidence>
<dbReference type="GO" id="GO:0003677">
    <property type="term" value="F:DNA binding"/>
    <property type="evidence" value="ECO:0007669"/>
    <property type="project" value="UniProtKB-UniRule"/>
</dbReference>
<dbReference type="SUPFAM" id="SSF46689">
    <property type="entry name" value="Homeodomain-like"/>
    <property type="match status" value="1"/>
</dbReference>
<feature type="domain" description="HTH tetR-type" evidence="5">
    <location>
        <begin position="8"/>
        <end position="68"/>
    </location>
</feature>
<organism evidence="6 7">
    <name type="scientific">Novosphingobium sediminis</name>
    <dbReference type="NCBI Taxonomy" id="707214"/>
    <lineage>
        <taxon>Bacteria</taxon>
        <taxon>Pseudomonadati</taxon>
        <taxon>Pseudomonadota</taxon>
        <taxon>Alphaproteobacteria</taxon>
        <taxon>Sphingomonadales</taxon>
        <taxon>Sphingomonadaceae</taxon>
        <taxon>Novosphingobium</taxon>
    </lineage>
</organism>
<evidence type="ECO:0000313" key="6">
    <source>
        <dbReference type="EMBL" id="GEO01303.1"/>
    </source>
</evidence>
<dbReference type="AlphaFoldDB" id="A0A512ANL4"/>
<dbReference type="SUPFAM" id="SSF48498">
    <property type="entry name" value="Tetracyclin repressor-like, C-terminal domain"/>
    <property type="match status" value="1"/>
</dbReference>
<keyword evidence="2 4" id="KW-0238">DNA-binding</keyword>
<dbReference type="Gene3D" id="1.10.357.10">
    <property type="entry name" value="Tetracycline Repressor, domain 2"/>
    <property type="match status" value="1"/>
</dbReference>
<accession>A0A512ANL4</accession>
<protein>
    <recommendedName>
        <fullName evidence="5">HTH tetR-type domain-containing protein</fullName>
    </recommendedName>
</protein>
<proteinExistence type="predicted"/>
<feature type="DNA-binding region" description="H-T-H motif" evidence="4">
    <location>
        <begin position="31"/>
        <end position="50"/>
    </location>
</feature>
<evidence type="ECO:0000313" key="7">
    <source>
        <dbReference type="Proteomes" id="UP000321464"/>
    </source>
</evidence>
<evidence type="ECO:0000259" key="5">
    <source>
        <dbReference type="PROSITE" id="PS50977"/>
    </source>
</evidence>
<dbReference type="Proteomes" id="UP000321464">
    <property type="component" value="Unassembled WGS sequence"/>
</dbReference>
<gene>
    <name evidence="6" type="ORF">NSE01_31350</name>
</gene>
<keyword evidence="7" id="KW-1185">Reference proteome</keyword>
<keyword evidence="1" id="KW-0805">Transcription regulation</keyword>
<dbReference type="PANTHER" id="PTHR47506">
    <property type="entry name" value="TRANSCRIPTIONAL REGULATORY PROTEIN"/>
    <property type="match status" value="1"/>
</dbReference>
<dbReference type="InterPro" id="IPR009057">
    <property type="entry name" value="Homeodomain-like_sf"/>
</dbReference>
<dbReference type="PANTHER" id="PTHR47506:SF6">
    <property type="entry name" value="HTH-TYPE TRANSCRIPTIONAL REPRESSOR NEMR"/>
    <property type="match status" value="1"/>
</dbReference>
<evidence type="ECO:0000256" key="3">
    <source>
        <dbReference type="ARBA" id="ARBA00023163"/>
    </source>
</evidence>
<dbReference type="InterPro" id="IPR001647">
    <property type="entry name" value="HTH_TetR"/>
</dbReference>
<name>A0A512ANL4_9SPHN</name>
<dbReference type="PROSITE" id="PS50977">
    <property type="entry name" value="HTH_TETR_2"/>
    <property type="match status" value="1"/>
</dbReference>
<reference evidence="6 7" key="1">
    <citation type="submission" date="2019-07" db="EMBL/GenBank/DDBJ databases">
        <title>Whole genome shotgun sequence of Novosphingobium sediminis NBRC 106119.</title>
        <authorList>
            <person name="Hosoyama A."/>
            <person name="Uohara A."/>
            <person name="Ohji S."/>
            <person name="Ichikawa N."/>
        </authorList>
    </citation>
    <scope>NUCLEOTIDE SEQUENCE [LARGE SCALE GENOMIC DNA]</scope>
    <source>
        <strain evidence="6 7">NBRC 106119</strain>
    </source>
</reference>
<keyword evidence="3" id="KW-0804">Transcription</keyword>
<dbReference type="InterPro" id="IPR036271">
    <property type="entry name" value="Tet_transcr_reg_TetR-rel_C_sf"/>
</dbReference>